<protein>
    <submittedName>
        <fullName evidence="1">Uncharacterized protein</fullName>
    </submittedName>
</protein>
<reference evidence="1" key="1">
    <citation type="submission" date="2017-05" db="UniProtKB">
        <authorList>
            <consortium name="EnsemblMetazoa"/>
        </authorList>
    </citation>
    <scope>IDENTIFICATION</scope>
</reference>
<dbReference type="EnsemblMetazoa" id="Aqu2.1.15900_001">
    <property type="protein sequence ID" value="Aqu2.1.15900_001"/>
    <property type="gene ID" value="Aqu2.1.15900"/>
</dbReference>
<name>A0A1X7TLV9_AMPQE</name>
<sequence length="66" mass="7351">MKCFSAHWIEQMFNYLSNSPDIIVHGFKAIASSIEAGKPVLADIDCDEETDYDSESDLSAEFSSDE</sequence>
<proteinExistence type="predicted"/>
<accession>A0A1X7TLV9</accession>
<dbReference type="InParanoid" id="A0A1X7TLV9"/>
<evidence type="ECO:0000313" key="1">
    <source>
        <dbReference type="EnsemblMetazoa" id="Aqu2.1.15900_001"/>
    </source>
</evidence>
<organism evidence="1">
    <name type="scientific">Amphimedon queenslandica</name>
    <name type="common">Sponge</name>
    <dbReference type="NCBI Taxonomy" id="400682"/>
    <lineage>
        <taxon>Eukaryota</taxon>
        <taxon>Metazoa</taxon>
        <taxon>Porifera</taxon>
        <taxon>Demospongiae</taxon>
        <taxon>Heteroscleromorpha</taxon>
        <taxon>Haplosclerida</taxon>
        <taxon>Niphatidae</taxon>
        <taxon>Amphimedon</taxon>
    </lineage>
</organism>
<dbReference type="AlphaFoldDB" id="A0A1X7TLV9"/>